<accession>A0ACC2NMI1</accession>
<dbReference type="EMBL" id="CM056743">
    <property type="protein sequence ID" value="KAJ8671524.1"/>
    <property type="molecule type" value="Genomic_DNA"/>
</dbReference>
<keyword evidence="2" id="KW-1185">Reference proteome</keyword>
<gene>
    <name evidence="1" type="ORF">QAD02_002783</name>
</gene>
<protein>
    <submittedName>
        <fullName evidence="1">Uncharacterized protein</fullName>
    </submittedName>
</protein>
<dbReference type="Proteomes" id="UP001239111">
    <property type="component" value="Chromosome 3"/>
</dbReference>
<organism evidence="1 2">
    <name type="scientific">Eretmocerus hayati</name>
    <dbReference type="NCBI Taxonomy" id="131215"/>
    <lineage>
        <taxon>Eukaryota</taxon>
        <taxon>Metazoa</taxon>
        <taxon>Ecdysozoa</taxon>
        <taxon>Arthropoda</taxon>
        <taxon>Hexapoda</taxon>
        <taxon>Insecta</taxon>
        <taxon>Pterygota</taxon>
        <taxon>Neoptera</taxon>
        <taxon>Endopterygota</taxon>
        <taxon>Hymenoptera</taxon>
        <taxon>Apocrita</taxon>
        <taxon>Proctotrupomorpha</taxon>
        <taxon>Chalcidoidea</taxon>
        <taxon>Aphelinidae</taxon>
        <taxon>Aphelininae</taxon>
        <taxon>Eretmocerus</taxon>
    </lineage>
</organism>
<sequence length="817" mass="93948">MSNFKCFFCEDKFGLLNSLQAHVKFKHKIFMNSSVICNVEKCQSSYNNVYSLIRRVRKFHDSNACSSKPGTSVPPAKNPGIDSSENDVNVNEPSPESSNSFENASRESHDMPEEPIDPDLSSENLSNLVLNCALLFVTQLYAFNSMNRAAVHAIITSMCAMYIGRCFEFLQKKVSGGSELHNMFDIIKNGFKIFKTEYLTFKYLQKIGCLFLPTKVTIQSRFTFRKRKFRSRRVILQKKMSVINLEQVLKTFLELPDVYSAIEENVKRSTADPSPTFFNGSYWKSILTKFTGKTVFPLVLYFDDLEINNPLGSRKVKSKIGAVYCSILGIPSKFASQLNNILLVQLHKYIDHKQLGNKIIFGEVTRQFKALEKSGITITVNNQNRRVYFVLPFVAGDNLGLNTVLGFPSSFNSEHCCRICTVSKSQLQSFTQEDFNLLRNESDYLKHSSEFSFGVKESCVFNEISNFHVVNNPSVDPMHDLLEGICRVDIGRILNYLINARKYFKFRDLEERMKCYSKNSPDSNIPSLSMESIKNGKIITPASEMYYLVIHLPLMIGDLVPASDKAWQLFLLLRKIVCIVFAHSVTRENINSIGNLVTSYLKLYKALFKKTFRPKHHILLHYKGLMLKYGPLKILSCFRYEAKHRQLKQCSEATTSRVSPDYTMAVKHQLQFCYRFVKKEGFLSNIEYSPVLSKFSDAKNFHLLANLLPHDSIQNNCYSWIRADGTYYTLGCFINIFGTDGFAGFGKIEHIVEDDSKRIYFIFKKTFVSRIDQKLSAYEIETKDIYGCVEQANLKDYECYYGHKMTNTKCYVPRYFY</sequence>
<name>A0ACC2NMI1_9HYME</name>
<reference evidence="1" key="1">
    <citation type="submission" date="2023-04" db="EMBL/GenBank/DDBJ databases">
        <title>A chromosome-level genome assembly of the parasitoid wasp Eretmocerus hayati.</title>
        <authorList>
            <person name="Zhong Y."/>
            <person name="Liu S."/>
            <person name="Liu Y."/>
        </authorList>
    </citation>
    <scope>NUCLEOTIDE SEQUENCE</scope>
    <source>
        <strain evidence="1">ZJU_SS_LIU_2023</strain>
    </source>
</reference>
<comment type="caution">
    <text evidence="1">The sequence shown here is derived from an EMBL/GenBank/DDBJ whole genome shotgun (WGS) entry which is preliminary data.</text>
</comment>
<evidence type="ECO:0000313" key="2">
    <source>
        <dbReference type="Proteomes" id="UP001239111"/>
    </source>
</evidence>
<evidence type="ECO:0000313" key="1">
    <source>
        <dbReference type="EMBL" id="KAJ8671524.1"/>
    </source>
</evidence>
<proteinExistence type="predicted"/>